<name>A0ABN2ZW76_9ACTN</name>
<sequence>MPTSESYLAWSEDDIVRFEHAVQLLDDLLTLLNQQVNTNPGTALCAERLICLAQRQRLRITDREDVAGILRDVPHRLLELEQQALPNQRELVAATALAGDHEHR</sequence>
<gene>
    <name evidence="1" type="ORF">GCM10009727_51990</name>
</gene>
<comment type="caution">
    <text evidence="1">The sequence shown here is derived from an EMBL/GenBank/DDBJ whole genome shotgun (WGS) entry which is preliminary data.</text>
</comment>
<evidence type="ECO:0000313" key="1">
    <source>
        <dbReference type="EMBL" id="GAA2148850.1"/>
    </source>
</evidence>
<keyword evidence="2" id="KW-1185">Reference proteome</keyword>
<accession>A0ABN2ZW76</accession>
<evidence type="ECO:0000313" key="2">
    <source>
        <dbReference type="Proteomes" id="UP001501020"/>
    </source>
</evidence>
<dbReference type="EMBL" id="BAAAMR010000050">
    <property type="protein sequence ID" value="GAA2148850.1"/>
    <property type="molecule type" value="Genomic_DNA"/>
</dbReference>
<organism evidence="1 2">
    <name type="scientific">Actinomadura napierensis</name>
    <dbReference type="NCBI Taxonomy" id="267854"/>
    <lineage>
        <taxon>Bacteria</taxon>
        <taxon>Bacillati</taxon>
        <taxon>Actinomycetota</taxon>
        <taxon>Actinomycetes</taxon>
        <taxon>Streptosporangiales</taxon>
        <taxon>Thermomonosporaceae</taxon>
        <taxon>Actinomadura</taxon>
    </lineage>
</organism>
<reference evidence="1 2" key="1">
    <citation type="journal article" date="2019" name="Int. J. Syst. Evol. Microbiol.">
        <title>The Global Catalogue of Microorganisms (GCM) 10K type strain sequencing project: providing services to taxonomists for standard genome sequencing and annotation.</title>
        <authorList>
            <consortium name="The Broad Institute Genomics Platform"/>
            <consortium name="The Broad Institute Genome Sequencing Center for Infectious Disease"/>
            <person name="Wu L."/>
            <person name="Ma J."/>
        </authorList>
    </citation>
    <scope>NUCLEOTIDE SEQUENCE [LARGE SCALE GENOMIC DNA]</scope>
    <source>
        <strain evidence="1 2">JCM 13850</strain>
    </source>
</reference>
<dbReference type="Proteomes" id="UP001501020">
    <property type="component" value="Unassembled WGS sequence"/>
</dbReference>
<protein>
    <submittedName>
        <fullName evidence="1">Uncharacterized protein</fullName>
    </submittedName>
</protein>
<proteinExistence type="predicted"/>
<dbReference type="RefSeq" id="WP_344272210.1">
    <property type="nucleotide sequence ID" value="NZ_BAAAMR010000050.1"/>
</dbReference>